<feature type="region of interest" description="Disordered" evidence="1">
    <location>
        <begin position="580"/>
        <end position="605"/>
    </location>
</feature>
<sequence length="1926" mass="216877">MWKMLSVPLWYRYPNLNPTIFVPFISTCDSLFLHVKPPLRRQYCAFIVVILARLHISSQIRHSHPDNTYHVKYSVKSISKPVLMAAEELPIPTVDDITRLTQTVSCADNRLALHMTSHNLELSNLLLIRRIISRRNFHAPVLHDIVMRAWNPSRRISVRKVDRNTFVFSFEHETDRALAYNRRPWTIRGAHLVLKIWRLELALTEIDFASSMFWIQVHGLPLIWCNKENLKLIGDKASSVVEVDFSEEPNGMWQRFARVRVNINVNKPLCPGVFLPRYERTNIWISLKYERLPEFCFRCGIIGHTDVQCETNRVVLTNEFGRKFPAFGDWLHCGNDKTPPGLYEKPSVLPILTLMQDVPVPEVTVPALVQNTQAVQAMETAVQYENTPRTAGNDNLVHTPRIDAGNTTGEVLSFARLLEQSLKDACRANKASTSLSPINTLMVDASSECGHGTKIGHQVGPHSHNNPQSPLNTLQTKHSIGLHSHNNPPSPLNTLQTKHSIMDPPKVLLEPTRSNEASPITDPLEDHHLNLSIQSQVPCTLESSLDQLRPHTTISTEPHGTESKSHCPISPKAVLALTPLLDPENHPSPPNTPVNPPTPTPGTQAETPLQLIHQTATPTSPAIQEDIGTQDLKRKEHPNSPGTSPKKPRTEDVCFEPSCSQLWGFQLHANKVEEDCVSLGQSPQIVFLCETKANDCRLKKIASSLGFFEHLPVAAQGKSGVGFYGPPYYRKREKAWTNLFGLLQSLEGPWLCFGDFNIVVEDNEKLGGRSGSSSASNYLRSLISDLDAVDLGFSGAKFTWCNKRWGKGCIKERLDRGIANSSWRTLFPRASVKHLGAVNSDHCPLLIDTHPSDVNAPRPFRFEAMWTRDPRCNGVISEAWKKEFIGNECFQLCKKQFHTTSALRKWNREVFGHCQSRISEISKQIEVIQCEMPSEENCAKEAKLQSDLNCWMSRNELMWRQKSRETWLKDGDRNSRYFHISAVVKRINNSIDAIRGEDGIWIVNLSEVREFVVGNFKHLFTEEVTSCLADLENLIHPCISESENAHLCLMPTHSEIKETVFNMQSLKSPGPDGLPPLFYKKYWHIVGNTVQNFFTSGKLLKEMNSYFIVLIPKIQNPSTINHYRPISLCNTTYKIISKLLVDRLRGVLPRLISPAQSAFIPGRWIAENQLIVQEILHSFKIRKVQGGFVAMKLDLQKAYDRVNWNFLNTVLTRFGFSAKFIGWILERISSVSFSILVNGGMTKHFKSSRGLRQGDPLSPYLFIICQEVLSRLIDREFMSGNVKGVKMNVAGPAFTHVMYADDIMVFAKANCREVKILDECLDKYCSWSGQLIDRSKSGLIFSKLVCCARRRELKSMLAMKKIQPNAKYLGSPLFNSSSRIKDFKLLQDKLESRLLGWRSKALSWAGIATLIKSVALAIPSYTFSSSNVPVAVCEKMDAAVRRFWWNPTSDSGRFLAWKAWSDLCTPRASGDSPCMNALRSKYKVRHGWINSDPPKNASTTWRAIDKLKAVICKGACYLIGDGKSVDCWKDPWVPWMPGFLPFPKDSLVPPNPMLVSSLTNPNHSSWNVSLLQEHFDEDSVSAICRIHLPLRPSPDKLCWIANPKGVFLVKSRIGCNALPTNLNLFSRLSKGSPLCPLCGVEVESIPHLFFKCEVTRIFWFGISWGIRADLLPVASEMDVVKLVVNPPVPPSTSSNPRSVSIQATVQFALILEAIWNFQNRYVHLNKLGSPLVSIKILELKIIEHWRALSGLAGTTVPKKSFWCPPSPGSIKLNVDAAILPSSARIAVIARDEDGLVIKAWAKSVVTCDPLITEATAIHWAILLAKSEHWSNIMIESDSKVCINALVADPQYVDWSISVICDNVKHLAMEFSFCSFCWVNREINMMAHTLAKLVPSSLSPVLYFPNNLPSLLEEAWFRDFSCIAVVV</sequence>
<dbReference type="Pfam" id="PF14111">
    <property type="entry name" value="DUF4283"/>
    <property type="match status" value="1"/>
</dbReference>
<dbReference type="InterPro" id="IPR036397">
    <property type="entry name" value="RNaseH_sf"/>
</dbReference>
<dbReference type="EMBL" id="OIVN01005724">
    <property type="protein sequence ID" value="SPD23761.1"/>
    <property type="molecule type" value="Genomic_DNA"/>
</dbReference>
<dbReference type="Gene3D" id="3.30.420.10">
    <property type="entry name" value="Ribonuclease H-like superfamily/Ribonuclease H"/>
    <property type="match status" value="1"/>
</dbReference>
<feature type="region of interest" description="Disordered" evidence="1">
    <location>
        <begin position="629"/>
        <end position="651"/>
    </location>
</feature>
<dbReference type="InterPro" id="IPR012337">
    <property type="entry name" value="RNaseH-like_sf"/>
</dbReference>
<feature type="domain" description="Reverse transcriptase" evidence="2">
    <location>
        <begin position="1092"/>
        <end position="1373"/>
    </location>
</feature>
<dbReference type="Pfam" id="PF00078">
    <property type="entry name" value="RVT_1"/>
    <property type="match status" value="1"/>
</dbReference>
<dbReference type="PANTHER" id="PTHR33116">
    <property type="entry name" value="REVERSE TRANSCRIPTASE ZINC-BINDING DOMAIN-CONTAINING PROTEIN-RELATED-RELATED"/>
    <property type="match status" value="1"/>
</dbReference>
<dbReference type="InterPro" id="IPR000477">
    <property type="entry name" value="RT_dom"/>
</dbReference>
<dbReference type="Gene3D" id="3.60.10.10">
    <property type="entry name" value="Endonuclease/exonuclease/phosphatase"/>
    <property type="match status" value="1"/>
</dbReference>
<dbReference type="PROSITE" id="PS50878">
    <property type="entry name" value="RT_POL"/>
    <property type="match status" value="1"/>
</dbReference>
<dbReference type="InterPro" id="IPR036691">
    <property type="entry name" value="Endo/exonu/phosph_ase_sf"/>
</dbReference>
<dbReference type="CDD" id="cd01650">
    <property type="entry name" value="RT_nLTR_like"/>
    <property type="match status" value="1"/>
</dbReference>
<dbReference type="Pfam" id="PF13966">
    <property type="entry name" value="zf-RVT"/>
    <property type="match status" value="1"/>
</dbReference>
<feature type="compositionally biased region" description="Pro residues" evidence="1">
    <location>
        <begin position="586"/>
        <end position="600"/>
    </location>
</feature>
<dbReference type="SUPFAM" id="SSF53098">
    <property type="entry name" value="Ribonuclease H-like"/>
    <property type="match status" value="1"/>
</dbReference>
<evidence type="ECO:0000256" key="1">
    <source>
        <dbReference type="SAM" id="MobiDB-lite"/>
    </source>
</evidence>
<dbReference type="InterPro" id="IPR026960">
    <property type="entry name" value="RVT-Znf"/>
</dbReference>
<dbReference type="SUPFAM" id="SSF56672">
    <property type="entry name" value="DNA/RNA polymerases"/>
    <property type="match status" value="1"/>
</dbReference>
<dbReference type="InterPro" id="IPR025558">
    <property type="entry name" value="DUF4283"/>
</dbReference>
<dbReference type="CDD" id="cd06222">
    <property type="entry name" value="RNase_H_like"/>
    <property type="match status" value="1"/>
</dbReference>
<dbReference type="InterPro" id="IPR002156">
    <property type="entry name" value="RNaseH_domain"/>
</dbReference>
<dbReference type="Pfam" id="PF14392">
    <property type="entry name" value="zf-CCHC_4"/>
    <property type="match status" value="1"/>
</dbReference>
<organism evidence="3">
    <name type="scientific">Fagus sylvatica</name>
    <name type="common">Beechnut</name>
    <dbReference type="NCBI Taxonomy" id="28930"/>
    <lineage>
        <taxon>Eukaryota</taxon>
        <taxon>Viridiplantae</taxon>
        <taxon>Streptophyta</taxon>
        <taxon>Embryophyta</taxon>
        <taxon>Tracheophyta</taxon>
        <taxon>Spermatophyta</taxon>
        <taxon>Magnoliopsida</taxon>
        <taxon>eudicotyledons</taxon>
        <taxon>Gunneridae</taxon>
        <taxon>Pentapetalae</taxon>
        <taxon>rosids</taxon>
        <taxon>fabids</taxon>
        <taxon>Fagales</taxon>
        <taxon>Fagaceae</taxon>
        <taxon>Fagus</taxon>
    </lineage>
</organism>
<evidence type="ECO:0000259" key="2">
    <source>
        <dbReference type="PROSITE" id="PS50878"/>
    </source>
</evidence>
<dbReference type="PANTHER" id="PTHR33116:SF86">
    <property type="entry name" value="REVERSE TRANSCRIPTASE DOMAIN-CONTAINING PROTEIN"/>
    <property type="match status" value="1"/>
</dbReference>
<protein>
    <recommendedName>
        <fullName evidence="2">Reverse transcriptase domain-containing protein</fullName>
    </recommendedName>
</protein>
<gene>
    <name evidence="3" type="ORF">FSB_LOCUS51643</name>
</gene>
<dbReference type="GO" id="GO:0003676">
    <property type="term" value="F:nucleic acid binding"/>
    <property type="evidence" value="ECO:0007669"/>
    <property type="project" value="InterPro"/>
</dbReference>
<dbReference type="Pfam" id="PF13456">
    <property type="entry name" value="RVT_3"/>
    <property type="match status" value="1"/>
</dbReference>
<reference evidence="3" key="1">
    <citation type="submission" date="2018-02" db="EMBL/GenBank/DDBJ databases">
        <authorList>
            <person name="Cohen D.B."/>
            <person name="Kent A.D."/>
        </authorList>
    </citation>
    <scope>NUCLEOTIDE SEQUENCE</scope>
</reference>
<dbReference type="InterPro" id="IPR025836">
    <property type="entry name" value="Zn_knuckle_CX2CX4HX4C"/>
</dbReference>
<evidence type="ECO:0000313" key="3">
    <source>
        <dbReference type="EMBL" id="SPD23761.1"/>
    </source>
</evidence>
<dbReference type="InterPro" id="IPR044730">
    <property type="entry name" value="RNase_H-like_dom_plant"/>
</dbReference>
<accession>A0A2N9IIK8</accession>
<dbReference type="GO" id="GO:0004523">
    <property type="term" value="F:RNA-DNA hybrid ribonuclease activity"/>
    <property type="evidence" value="ECO:0007669"/>
    <property type="project" value="InterPro"/>
</dbReference>
<dbReference type="SUPFAM" id="SSF56219">
    <property type="entry name" value="DNase I-like"/>
    <property type="match status" value="1"/>
</dbReference>
<name>A0A2N9IIK8_FAGSY</name>
<dbReference type="InterPro" id="IPR043502">
    <property type="entry name" value="DNA/RNA_pol_sf"/>
</dbReference>
<proteinExistence type="predicted"/>